<sequence length="112" mass="12610">MAEKRFQAGKMDRQVIPQRPTETKSGSGQVIDTFEDLPAIWAARTDETGGADEKVEGSKRLTAVSLVTFTIRYRSDITVKWRLVSDGDTFDIQHIAPVGRNHLLAIKCRRHD</sequence>
<feature type="region of interest" description="Disordered" evidence="1">
    <location>
        <begin position="1"/>
        <end position="29"/>
    </location>
</feature>
<protein>
    <submittedName>
        <fullName evidence="2">Phage head closure protein</fullName>
    </submittedName>
</protein>
<dbReference type="NCBIfam" id="TIGR01563">
    <property type="entry name" value="gp16_SPP1"/>
    <property type="match status" value="1"/>
</dbReference>
<dbReference type="InterPro" id="IPR008767">
    <property type="entry name" value="Phage_SPP1_head-tail_adaptor"/>
</dbReference>
<dbReference type="Proteomes" id="UP000326344">
    <property type="component" value="Unassembled WGS sequence"/>
</dbReference>
<name>A0A5N1JM12_9BACT</name>
<dbReference type="Pfam" id="PF05521">
    <property type="entry name" value="Phage_HCP"/>
    <property type="match status" value="1"/>
</dbReference>
<reference evidence="2 3" key="1">
    <citation type="submission" date="2019-09" db="EMBL/GenBank/DDBJ databases">
        <title>Genome Sequence of Larkinella sp MA1.</title>
        <authorList>
            <person name="Srinivasan S."/>
        </authorList>
    </citation>
    <scope>NUCLEOTIDE SEQUENCE [LARGE SCALE GENOMIC DNA]</scope>
    <source>
        <strain evidence="2 3">MA1</strain>
    </source>
</reference>
<keyword evidence="3" id="KW-1185">Reference proteome</keyword>
<dbReference type="AlphaFoldDB" id="A0A5N1JM12"/>
<evidence type="ECO:0000313" key="3">
    <source>
        <dbReference type="Proteomes" id="UP000326344"/>
    </source>
</evidence>
<dbReference type="RefSeq" id="WP_150875324.1">
    <property type="nucleotide sequence ID" value="NZ_VTWS01000001.1"/>
</dbReference>
<dbReference type="Gene3D" id="2.40.10.270">
    <property type="entry name" value="Bacteriophage SPP1 head-tail adaptor protein"/>
    <property type="match status" value="1"/>
</dbReference>
<accession>A0A5N1JM12</accession>
<comment type="caution">
    <text evidence="2">The sequence shown here is derived from an EMBL/GenBank/DDBJ whole genome shotgun (WGS) entry which is preliminary data.</text>
</comment>
<evidence type="ECO:0000256" key="1">
    <source>
        <dbReference type="SAM" id="MobiDB-lite"/>
    </source>
</evidence>
<organism evidence="2 3">
    <name type="scientific">Larkinella humicola</name>
    <dbReference type="NCBI Taxonomy" id="2607654"/>
    <lineage>
        <taxon>Bacteria</taxon>
        <taxon>Pseudomonadati</taxon>
        <taxon>Bacteroidota</taxon>
        <taxon>Cytophagia</taxon>
        <taxon>Cytophagales</taxon>
        <taxon>Spirosomataceae</taxon>
        <taxon>Larkinella</taxon>
    </lineage>
</organism>
<proteinExistence type="predicted"/>
<dbReference type="InterPro" id="IPR038666">
    <property type="entry name" value="SSP1_head-tail_sf"/>
</dbReference>
<dbReference type="EMBL" id="VTWS01000001">
    <property type="protein sequence ID" value="KAA9357234.1"/>
    <property type="molecule type" value="Genomic_DNA"/>
</dbReference>
<evidence type="ECO:0000313" key="2">
    <source>
        <dbReference type="EMBL" id="KAA9357234.1"/>
    </source>
</evidence>
<feature type="compositionally biased region" description="Basic and acidic residues" evidence="1">
    <location>
        <begin position="1"/>
        <end position="13"/>
    </location>
</feature>
<gene>
    <name evidence="2" type="ORF">F0P93_05720</name>
</gene>